<evidence type="ECO:0000313" key="4">
    <source>
        <dbReference type="EMBL" id="KAB5608550.1"/>
    </source>
</evidence>
<proteinExistence type="predicted"/>
<feature type="domain" description="Ig-like" evidence="3">
    <location>
        <begin position="753"/>
        <end position="834"/>
    </location>
</feature>
<keyword evidence="5" id="KW-1185">Reference proteome</keyword>
<dbReference type="InterPro" id="IPR023296">
    <property type="entry name" value="Glyco_hydro_beta-prop_sf"/>
</dbReference>
<organism evidence="4 5">
    <name type="scientific">Bifidobacterium jacchi</name>
    <dbReference type="NCBI Taxonomy" id="2490545"/>
    <lineage>
        <taxon>Bacteria</taxon>
        <taxon>Bacillati</taxon>
        <taxon>Actinomycetota</taxon>
        <taxon>Actinomycetes</taxon>
        <taxon>Bifidobacteriales</taxon>
        <taxon>Bifidobacteriaceae</taxon>
        <taxon>Bifidobacterium</taxon>
    </lineage>
</organism>
<evidence type="ECO:0000313" key="5">
    <source>
        <dbReference type="Proteomes" id="UP000326336"/>
    </source>
</evidence>
<protein>
    <recommendedName>
        <fullName evidence="3">Ig-like domain-containing protein</fullName>
    </recommendedName>
</protein>
<keyword evidence="2" id="KW-0812">Transmembrane</keyword>
<feature type="region of interest" description="Disordered" evidence="1">
    <location>
        <begin position="943"/>
        <end position="975"/>
    </location>
</feature>
<evidence type="ECO:0000259" key="3">
    <source>
        <dbReference type="Pfam" id="PF07523"/>
    </source>
</evidence>
<dbReference type="Gene3D" id="2.115.10.20">
    <property type="entry name" value="Glycosyl hydrolase domain, family 43"/>
    <property type="match status" value="1"/>
</dbReference>
<accession>A0A5N5RNK7</accession>
<keyword evidence="2" id="KW-0472">Membrane</keyword>
<feature type="domain" description="Ig-like" evidence="3">
    <location>
        <begin position="465"/>
        <end position="546"/>
    </location>
</feature>
<evidence type="ECO:0000256" key="2">
    <source>
        <dbReference type="SAM" id="Phobius"/>
    </source>
</evidence>
<dbReference type="RefSeq" id="WP_151915921.1">
    <property type="nucleotide sequence ID" value="NZ_RQSP01000002.1"/>
</dbReference>
<feature type="transmembrane region" description="Helical" evidence="2">
    <location>
        <begin position="976"/>
        <end position="998"/>
    </location>
</feature>
<gene>
    <name evidence="4" type="ORF">EHS19_00975</name>
</gene>
<dbReference type="EMBL" id="RQSP01000002">
    <property type="protein sequence ID" value="KAB5608550.1"/>
    <property type="molecule type" value="Genomic_DNA"/>
</dbReference>
<name>A0A5N5RNK7_9BIFI</name>
<dbReference type="PANTHER" id="PTHR22925:SF3">
    <property type="entry name" value="GLYCOSYL HYDROLASE FAMILY PROTEIN 43"/>
    <property type="match status" value="1"/>
</dbReference>
<comment type="caution">
    <text evidence="4">The sequence shown here is derived from an EMBL/GenBank/DDBJ whole genome shotgun (WGS) entry which is preliminary data.</text>
</comment>
<dbReference type="InterPro" id="IPR022038">
    <property type="entry name" value="Ig-like_bact"/>
</dbReference>
<dbReference type="OrthoDB" id="3222712at2"/>
<reference evidence="4 5" key="1">
    <citation type="journal article" date="2019" name="Int. J. Syst. Evol. Microbiol.">
        <title>Bifidobacterium jacchi sp. nov., isolated from the faeces of a baby common marmoset (Callithrix jacchus).</title>
        <authorList>
            <person name="Modesto M."/>
            <person name="Watanabe K."/>
            <person name="Arita M."/>
            <person name="Satti M."/>
            <person name="Oki K."/>
            <person name="Sciavilla P."/>
            <person name="Patavino C."/>
            <person name="Camma C."/>
            <person name="Michelini S."/>
            <person name="Sgorbati B."/>
            <person name="Mattarelli P."/>
        </authorList>
    </citation>
    <scope>NUCLEOTIDE SEQUENCE [LARGE SCALE GENOMIC DNA]</scope>
    <source>
        <strain evidence="4 5">MRM 9.3</strain>
    </source>
</reference>
<dbReference type="Gene3D" id="2.60.40.3630">
    <property type="match status" value="5"/>
</dbReference>
<feature type="domain" description="Ig-like" evidence="3">
    <location>
        <begin position="658"/>
        <end position="737"/>
    </location>
</feature>
<dbReference type="SUPFAM" id="SSF75005">
    <property type="entry name" value="Arabinanase/levansucrase/invertase"/>
    <property type="match status" value="1"/>
</dbReference>
<dbReference type="Pfam" id="PF07523">
    <property type="entry name" value="Big_3"/>
    <property type="match status" value="4"/>
</dbReference>
<feature type="domain" description="Ig-like" evidence="3">
    <location>
        <begin position="858"/>
        <end position="904"/>
    </location>
</feature>
<sequence length="1003" mass="103153">MIVKDRGMLEAPAMFKSGSKYYIIASGATGWAPNKQTYYTADSILGTWIRGIEADDKYENTNFQNLPEGADGLLSVGDARGSTFGSQSASVFEYKPGKFIYIGDRWHAGAADSTYVWLPLVIDKTTGRLTMQNPATQDPTAYGDGWDANYWDETVDNPLNLASITVNGTAIDGFAGTTLSYTVDTGVWGKVPTVEAKAVNANDVTVTTDVNTERAIITVTSKADKSKTRVYRVTFSSTTEGSTAVSDPWKTTSWGNASAFAQGADGTNLLRITDKSNTGAWTDKDNLSTIYQPAKLEVGGSIQTTIVSSQPGNNEDPRAGIIVRNDLSADGKGKAHGYALLVAGLNGSFFQTDSDNNGFIDKESAKVAEAATSTDTPLTIRLVRNSKTELEGFYQVPGTGVNGTEAEWKSIGKATLGEDAADKLDVGVFAVSNNGRGDYTAIFGNTTIAPKPAPTVTGIKVAAAPAKSEYTVGDTFAAAGLKVVKTLSDGTSADVDAADYSLSAVAADGSVVDLSKPFADAAVGSVTVTVALKSDASKTATFDVTVKAKPIVTTGIKVTAEPITVKYTVGQTFAADGLSVVKTQSNGIDVPLTADDYSLSAVAADGSVVDLAKPFADAAVGKVTVTVALKSDASKIATFELTVEKAPVTLASIEIAGKPSKTEYQVGEKFAADGLSVEKVMSDGTKVPAAGSEYTLTAVAKSGEVIDLTKPFAEAAIGTVTVTVNVDDKIATFELTVKAKPIVTTGIKVAAAPAKVEYTVGETFAAAGLKVVKTLSDGSSADVDDADYSLSAVAADGSVVDLTKPFADAAVGKITVTVALKSDASKTATFELTVKAKSDGGKPAPEHKVVALKVAAAPTKTKYTVGETFAAAGLKVVKVLDDGTEVALDAAGYTLTAVDAFGGVVDLSKPFAAEGKVTFTVTLNGSAADAVKPATFSVSVAKKADEGKKPAPAPKPAPTTPAKKPNKQSGLSDTGASVAGVAGVAALLLAAGAAVTLVRRRRG</sequence>
<dbReference type="Proteomes" id="UP000326336">
    <property type="component" value="Unassembled WGS sequence"/>
</dbReference>
<dbReference type="AlphaFoldDB" id="A0A5N5RNK7"/>
<keyword evidence="2" id="KW-1133">Transmembrane helix</keyword>
<evidence type="ECO:0000256" key="1">
    <source>
        <dbReference type="SAM" id="MobiDB-lite"/>
    </source>
</evidence>
<dbReference type="PANTHER" id="PTHR22925">
    <property type="entry name" value="GLYCOSYL HYDROLASE 43 FAMILY MEMBER"/>
    <property type="match status" value="1"/>
</dbReference>